<evidence type="ECO:0000313" key="2">
    <source>
        <dbReference type="Proteomes" id="UP000264605"/>
    </source>
</evidence>
<name>A0AAD0S0Q7_9GAMM</name>
<accession>A0AAD0S0Q7</accession>
<reference evidence="1 2" key="1">
    <citation type="submission" date="2018-08" db="EMBL/GenBank/DDBJ databases">
        <title>Draft genome sequence of Pseudoalteromonas donghaensis HJ51.</title>
        <authorList>
            <person name="Oh J."/>
            <person name="Roh D."/>
        </authorList>
    </citation>
    <scope>NUCLEOTIDE SEQUENCE [LARGE SCALE GENOMIC DNA]</scope>
    <source>
        <strain evidence="1 2">HJ51</strain>
    </source>
</reference>
<sequence length="87" mass="9913">MKIINKNIDESIVNLILAIDSLPRLNFAKNNRLSISELSSKLLLAGLDNTSLEDKVNFIKLSSIFLNDVIHHKEINEKTLKKRKLIT</sequence>
<dbReference type="KEGG" id="pdj:D0907_11845"/>
<organism evidence="1 2">
    <name type="scientific">Pseudoalteromonas lipolytica</name>
    <dbReference type="NCBI Taxonomy" id="570156"/>
    <lineage>
        <taxon>Bacteria</taxon>
        <taxon>Pseudomonadati</taxon>
        <taxon>Pseudomonadota</taxon>
        <taxon>Gammaproteobacteria</taxon>
        <taxon>Alteromonadales</taxon>
        <taxon>Pseudoalteromonadaceae</taxon>
        <taxon>Pseudoalteromonas</taxon>
    </lineage>
</organism>
<dbReference type="AlphaFoldDB" id="A0AAD0S0Q7"/>
<dbReference type="EMBL" id="CP032090">
    <property type="protein sequence ID" value="AXV65911.1"/>
    <property type="molecule type" value="Genomic_DNA"/>
</dbReference>
<dbReference type="Proteomes" id="UP000264605">
    <property type="component" value="Chromosome"/>
</dbReference>
<evidence type="ECO:0000313" key="1">
    <source>
        <dbReference type="EMBL" id="AXV65911.1"/>
    </source>
</evidence>
<gene>
    <name evidence="1" type="ORF">D0907_11845</name>
</gene>
<proteinExistence type="predicted"/>
<protein>
    <submittedName>
        <fullName evidence="1">Uncharacterized protein</fullName>
    </submittedName>
</protein>